<evidence type="ECO:0000313" key="4">
    <source>
        <dbReference type="Proteomes" id="UP000676246"/>
    </source>
</evidence>
<dbReference type="InterPro" id="IPR029044">
    <property type="entry name" value="Nucleotide-diphossugar_trans"/>
</dbReference>
<evidence type="ECO:0000313" key="3">
    <source>
        <dbReference type="EMBL" id="MBQ0933370.1"/>
    </source>
</evidence>
<dbReference type="EMBL" id="JAGQDD010000027">
    <property type="protein sequence ID" value="MBQ0933370.1"/>
    <property type="molecule type" value="Genomic_DNA"/>
</dbReference>
<proteinExistence type="predicted"/>
<feature type="domain" description="MobA-like NTP transferase" evidence="2">
    <location>
        <begin position="7"/>
        <end position="167"/>
    </location>
</feature>
<evidence type="ECO:0000259" key="2">
    <source>
        <dbReference type="Pfam" id="PF12804"/>
    </source>
</evidence>
<accession>A0A940YF17</accession>
<reference evidence="3 4" key="1">
    <citation type="submission" date="2021-04" db="EMBL/GenBank/DDBJ databases">
        <title>The genome sequence of Ideonella sp. 3Y2.</title>
        <authorList>
            <person name="Liu Y."/>
        </authorList>
    </citation>
    <scope>NUCLEOTIDE SEQUENCE [LARGE SCALE GENOMIC DNA]</scope>
    <source>
        <strain evidence="3 4">3Y2</strain>
    </source>
</reference>
<dbReference type="PANTHER" id="PTHR43777">
    <property type="entry name" value="MOLYBDENUM COFACTOR CYTIDYLYLTRANSFERASE"/>
    <property type="match status" value="1"/>
</dbReference>
<dbReference type="SUPFAM" id="SSF53448">
    <property type="entry name" value="Nucleotide-diphospho-sugar transferases"/>
    <property type="match status" value="1"/>
</dbReference>
<evidence type="ECO:0000256" key="1">
    <source>
        <dbReference type="ARBA" id="ARBA00022842"/>
    </source>
</evidence>
<dbReference type="RefSeq" id="WP_210857035.1">
    <property type="nucleotide sequence ID" value="NZ_JAGQDD010000027.1"/>
</dbReference>
<dbReference type="PANTHER" id="PTHR43777:SF1">
    <property type="entry name" value="MOLYBDENUM COFACTOR CYTIDYLYLTRANSFERASE"/>
    <property type="match status" value="1"/>
</dbReference>
<dbReference type="Gene3D" id="3.90.550.10">
    <property type="entry name" value="Spore Coat Polysaccharide Biosynthesis Protein SpsA, Chain A"/>
    <property type="match status" value="1"/>
</dbReference>
<keyword evidence="1" id="KW-0460">Magnesium</keyword>
<dbReference type="Pfam" id="PF12804">
    <property type="entry name" value="NTP_transf_3"/>
    <property type="match status" value="1"/>
</dbReference>
<dbReference type="Proteomes" id="UP000676246">
    <property type="component" value="Unassembled WGS sequence"/>
</dbReference>
<dbReference type="CDD" id="cd04182">
    <property type="entry name" value="GT_2_like_f"/>
    <property type="match status" value="1"/>
</dbReference>
<dbReference type="AlphaFoldDB" id="A0A940YF17"/>
<name>A0A940YF17_9BURK</name>
<dbReference type="InterPro" id="IPR025877">
    <property type="entry name" value="MobA-like_NTP_Trfase"/>
</dbReference>
<keyword evidence="4" id="KW-1185">Reference proteome</keyword>
<comment type="caution">
    <text evidence="3">The sequence shown here is derived from an EMBL/GenBank/DDBJ whole genome shotgun (WGS) entry which is preliminary data.</text>
</comment>
<gene>
    <name evidence="3" type="ORF">KAK03_23090</name>
</gene>
<sequence length="208" mass="21671">MTKLPVVLVLAAGLGSRYHGPRHKLAEPLGEGSVLAMTVRHAIASGLPVVVVTTPALAEDVAPLVARRDLVVLGGPGGQPRGGMGDSIAAGVSARASAPGWLMLPGDMPLVRPRTLQQVAAALQSQPIAYAQFRGRRGHPVGFGGELYSELVRLQGDEGARRLLVRYPTQGIEVDDPGVLVDLDTESDLAALRAQLSGRGEDALTPSE</sequence>
<dbReference type="GO" id="GO:0016779">
    <property type="term" value="F:nucleotidyltransferase activity"/>
    <property type="evidence" value="ECO:0007669"/>
    <property type="project" value="UniProtKB-ARBA"/>
</dbReference>
<protein>
    <submittedName>
        <fullName evidence="3">Nucleotidyltransferase family protein</fullName>
    </submittedName>
</protein>
<organism evidence="3 4">
    <name type="scientific">Ideonella alba</name>
    <dbReference type="NCBI Taxonomy" id="2824118"/>
    <lineage>
        <taxon>Bacteria</taxon>
        <taxon>Pseudomonadati</taxon>
        <taxon>Pseudomonadota</taxon>
        <taxon>Betaproteobacteria</taxon>
        <taxon>Burkholderiales</taxon>
        <taxon>Sphaerotilaceae</taxon>
        <taxon>Ideonella</taxon>
    </lineage>
</organism>